<keyword evidence="2" id="KW-1185">Reference proteome</keyword>
<evidence type="ECO:0000313" key="1">
    <source>
        <dbReference type="EMBL" id="MDI7923421.1"/>
    </source>
</evidence>
<dbReference type="RefSeq" id="WP_311794486.1">
    <property type="nucleotide sequence ID" value="NZ_JALDYZ010000008.1"/>
</dbReference>
<evidence type="ECO:0000313" key="2">
    <source>
        <dbReference type="Proteomes" id="UP001161580"/>
    </source>
</evidence>
<dbReference type="InterPro" id="IPR023346">
    <property type="entry name" value="Lysozyme-like_dom_sf"/>
</dbReference>
<gene>
    <name evidence="1" type="ORF">MRS75_15160</name>
</gene>
<protein>
    <recommendedName>
        <fullName evidence="3">Chitinase</fullName>
    </recommendedName>
</protein>
<reference evidence="1" key="1">
    <citation type="submission" date="2022-03" db="EMBL/GenBank/DDBJ databases">
        <title>Fererhizobium litorale gen. nov., sp. nov., isolated from sandy sediments of the Sea of Japan seashore.</title>
        <authorList>
            <person name="Romanenko L."/>
            <person name="Kurilenko V."/>
            <person name="Otstavnykh N."/>
            <person name="Svetashev V."/>
            <person name="Tekutyeva L."/>
            <person name="Isaeva M."/>
            <person name="Mikhailov V."/>
        </authorList>
    </citation>
    <scope>NUCLEOTIDE SEQUENCE</scope>
    <source>
        <strain evidence="1">KMM 9576</strain>
    </source>
</reference>
<name>A0AAE3QHE3_9HYPH</name>
<dbReference type="Proteomes" id="UP001161580">
    <property type="component" value="Unassembled WGS sequence"/>
</dbReference>
<accession>A0AAE3QHE3</accession>
<dbReference type="InterPro" id="IPR052354">
    <property type="entry name" value="Cell_Wall_Dynamics_Protein"/>
</dbReference>
<dbReference type="PANTHER" id="PTHR34408:SF1">
    <property type="entry name" value="GLYCOSYL HYDROLASE FAMILY 19 DOMAIN-CONTAINING PROTEIN HI_1415"/>
    <property type="match status" value="1"/>
</dbReference>
<comment type="caution">
    <text evidence="1">The sequence shown here is derived from an EMBL/GenBank/DDBJ whole genome shotgun (WGS) entry which is preliminary data.</text>
</comment>
<dbReference type="EMBL" id="JALDYZ010000008">
    <property type="protein sequence ID" value="MDI7923421.1"/>
    <property type="molecule type" value="Genomic_DNA"/>
</dbReference>
<sequence length="334" mass="36475">MSSSRRFFLVNGGAVLTVAMHPKSPKADDCAPEESASTVPNLAFLVKFAPGARAAYVESIVANWKNAQDAGVKNRLRTKHFLVQLATETGGFKIIEENLYYRTAERLLKVFPKRFKSNADAQPYVRNPQALANFVYGNRYGNNGLQDGWRYRGSGFIQLTFKNNYTARGSIEGVKVVDEPDAVRTARLGFLVSTQFWSACGANAPADRDDLIAVRKKINGGINGLDQARLFLARANKLLVGRISSEEASEISAEEISAVSSILSEAGLVRPQPAESGSQSEIIAGLQILREEAGFPPINIAGLPTGAALQTVYNDDRTFDAITDPQLWRVHPEE</sequence>
<dbReference type="SUPFAM" id="SSF53955">
    <property type="entry name" value="Lysozyme-like"/>
    <property type="match status" value="1"/>
</dbReference>
<evidence type="ECO:0008006" key="3">
    <source>
        <dbReference type="Google" id="ProtNLM"/>
    </source>
</evidence>
<proteinExistence type="predicted"/>
<dbReference type="AlphaFoldDB" id="A0AAE3QHE3"/>
<dbReference type="Gene3D" id="1.10.530.10">
    <property type="match status" value="1"/>
</dbReference>
<organism evidence="1 2">
    <name type="scientific">Ferirhizobium litorale</name>
    <dbReference type="NCBI Taxonomy" id="2927786"/>
    <lineage>
        <taxon>Bacteria</taxon>
        <taxon>Pseudomonadati</taxon>
        <taxon>Pseudomonadota</taxon>
        <taxon>Alphaproteobacteria</taxon>
        <taxon>Hyphomicrobiales</taxon>
        <taxon>Rhizobiaceae</taxon>
        <taxon>Ferirhizobium</taxon>
    </lineage>
</organism>
<dbReference type="PANTHER" id="PTHR34408">
    <property type="entry name" value="FAMILY PROTEIN, PUTATIVE-RELATED"/>
    <property type="match status" value="1"/>
</dbReference>